<name>A0A7S4KI86_9EUKA</name>
<sequence length="347" mass="39460">MFSSFTTLGDLDSNELEPLKILSSSPVDTKETTYPLSIWSPPLVTLARGGDDDADDGGGAGDDGDASSPLATIPSSKPFSFVPSFPPLPRKGPPVYRSLLKTNWDDEWRPSEVWLAVEAQIALYAGGYTFPNGKTLHYGPVVDLPSQIQRVYDDQVAQHGFKEDTIPKQRTGKELLQKIEEVEECLSGFRTNINISSFPGSVREVVEESPDRIELLRTYRQRTSQKENALKRKREPTFVEKKEQVGMSEPPEKRERGACAEESNIDMEKKKEITREKMWMVLEMHKANLEFRKEFMAHNREMAQWRKEMAQIERDRQKDKQEFLLSVLATGNQDIIKFCEKELGALS</sequence>
<feature type="region of interest" description="Disordered" evidence="2">
    <location>
        <begin position="47"/>
        <end position="74"/>
    </location>
</feature>
<accession>A0A7S4KI86</accession>
<dbReference type="EMBL" id="HBKR01010824">
    <property type="protein sequence ID" value="CAE2295897.1"/>
    <property type="molecule type" value="Transcribed_RNA"/>
</dbReference>
<evidence type="ECO:0000256" key="1">
    <source>
        <dbReference type="SAM" id="Coils"/>
    </source>
</evidence>
<feature type="region of interest" description="Disordered" evidence="2">
    <location>
        <begin position="224"/>
        <end position="260"/>
    </location>
</feature>
<organism evidence="3">
    <name type="scientific">Paramoeba aestuarina</name>
    <dbReference type="NCBI Taxonomy" id="180227"/>
    <lineage>
        <taxon>Eukaryota</taxon>
        <taxon>Amoebozoa</taxon>
        <taxon>Discosea</taxon>
        <taxon>Flabellinia</taxon>
        <taxon>Dactylopodida</taxon>
        <taxon>Paramoebidae</taxon>
        <taxon>Paramoeba</taxon>
    </lineage>
</organism>
<gene>
    <name evidence="3" type="ORF">NAES01612_LOCUS7183</name>
</gene>
<keyword evidence="1" id="KW-0175">Coiled coil</keyword>
<protein>
    <submittedName>
        <fullName evidence="3">Uncharacterized protein</fullName>
    </submittedName>
</protein>
<evidence type="ECO:0000256" key="2">
    <source>
        <dbReference type="SAM" id="MobiDB-lite"/>
    </source>
</evidence>
<dbReference type="AlphaFoldDB" id="A0A7S4KI86"/>
<evidence type="ECO:0000313" key="3">
    <source>
        <dbReference type="EMBL" id="CAE2295897.1"/>
    </source>
</evidence>
<feature type="coiled-coil region" evidence="1">
    <location>
        <begin position="295"/>
        <end position="322"/>
    </location>
</feature>
<reference evidence="3" key="1">
    <citation type="submission" date="2021-01" db="EMBL/GenBank/DDBJ databases">
        <authorList>
            <person name="Corre E."/>
            <person name="Pelletier E."/>
            <person name="Niang G."/>
            <person name="Scheremetjew M."/>
            <person name="Finn R."/>
            <person name="Kale V."/>
            <person name="Holt S."/>
            <person name="Cochrane G."/>
            <person name="Meng A."/>
            <person name="Brown T."/>
            <person name="Cohen L."/>
        </authorList>
    </citation>
    <scope>NUCLEOTIDE SEQUENCE</scope>
    <source>
        <strain evidence="3">SoJaBio B1-5/56/2</strain>
    </source>
</reference>
<proteinExistence type="predicted"/>
<feature type="compositionally biased region" description="Basic and acidic residues" evidence="2">
    <location>
        <begin position="224"/>
        <end position="259"/>
    </location>
</feature>